<keyword evidence="6" id="KW-1185">Reference proteome</keyword>
<feature type="region of interest" description="Disordered" evidence="3">
    <location>
        <begin position="337"/>
        <end position="358"/>
    </location>
</feature>
<dbReference type="PROSITE" id="PS50294">
    <property type="entry name" value="WD_REPEATS_REGION"/>
    <property type="match status" value="1"/>
</dbReference>
<feature type="compositionally biased region" description="Polar residues" evidence="3">
    <location>
        <begin position="340"/>
        <end position="355"/>
    </location>
</feature>
<reference evidence="5 6" key="1">
    <citation type="submission" date="2018-06" db="EMBL/GenBank/DDBJ databases">
        <title>Complete Genomes of Monosporascus.</title>
        <authorList>
            <person name="Robinson A.J."/>
            <person name="Natvig D.O."/>
        </authorList>
    </citation>
    <scope>NUCLEOTIDE SEQUENCE [LARGE SCALE GENOMIC DNA]</scope>
    <source>
        <strain evidence="5 6">CBS 609.92</strain>
    </source>
</reference>
<dbReference type="InterPro" id="IPR011047">
    <property type="entry name" value="Quinoprotein_ADH-like_sf"/>
</dbReference>
<keyword evidence="1" id="KW-0677">Repeat</keyword>
<comment type="caution">
    <text evidence="5">The sequence shown here is derived from an EMBL/GenBank/DDBJ whole genome shotgun (WGS) entry which is preliminary data.</text>
</comment>
<keyword evidence="2" id="KW-0853">WD repeat</keyword>
<dbReference type="EMBL" id="QJNS01000328">
    <property type="protein sequence ID" value="RYO79486.1"/>
    <property type="molecule type" value="Genomic_DNA"/>
</dbReference>
<feature type="domain" description="NACHT" evidence="4">
    <location>
        <begin position="433"/>
        <end position="591"/>
    </location>
</feature>
<dbReference type="Pfam" id="PF00400">
    <property type="entry name" value="WD40"/>
    <property type="match status" value="1"/>
</dbReference>
<evidence type="ECO:0000313" key="6">
    <source>
        <dbReference type="Proteomes" id="UP000294003"/>
    </source>
</evidence>
<evidence type="ECO:0000256" key="3">
    <source>
        <dbReference type="SAM" id="MobiDB-lite"/>
    </source>
</evidence>
<evidence type="ECO:0000259" key="4">
    <source>
        <dbReference type="PROSITE" id="PS50837"/>
    </source>
</evidence>
<evidence type="ECO:0000256" key="2">
    <source>
        <dbReference type="PROSITE-ProRule" id="PRU00221"/>
    </source>
</evidence>
<dbReference type="Gene3D" id="3.40.50.300">
    <property type="entry name" value="P-loop containing nucleotide triphosphate hydrolases"/>
    <property type="match status" value="1"/>
</dbReference>
<dbReference type="PANTHER" id="PTHR46082:SF11">
    <property type="entry name" value="AAA+ ATPASE DOMAIN-CONTAINING PROTEIN-RELATED"/>
    <property type="match status" value="1"/>
</dbReference>
<dbReference type="SMART" id="SM00320">
    <property type="entry name" value="WD40"/>
    <property type="match status" value="1"/>
</dbReference>
<organism evidence="5 6">
    <name type="scientific">Monosporascus cannonballus</name>
    <dbReference type="NCBI Taxonomy" id="155416"/>
    <lineage>
        <taxon>Eukaryota</taxon>
        <taxon>Fungi</taxon>
        <taxon>Dikarya</taxon>
        <taxon>Ascomycota</taxon>
        <taxon>Pezizomycotina</taxon>
        <taxon>Sordariomycetes</taxon>
        <taxon>Xylariomycetidae</taxon>
        <taxon>Xylariales</taxon>
        <taxon>Xylariales incertae sedis</taxon>
        <taxon>Monosporascus</taxon>
    </lineage>
</organism>
<sequence length="978" mass="109894">MAELDPKLYTVAWLAPLEIEARAALYMLDNEHKGRFPMDRGDDYVFRAGEICGHYVIIATFPAGQEYGTGSAAALASQVKKFFPNLWFGLLVGIAAGLPNLTQSPLRDIRLGDVLVGLPTGESAGLIAYDLGKETTKDGFQLLRFGHVLASTETVVRSAIGSIKLQAPKDAEAFLRYYEKIKHKEHSSGTFVDPGQERDKLYLVDDSGTERLVERERRPDDMRARVWYGPIGSGEKLMKNAQKRNELRDKHGVIGLEMEAAGTMNRIPVGVIRGVCDYGDEHKNKEWQPYAAAMAAAYAKVLLCEIPPRTKKRRLDVEYPASIMDDRRKKHRGCEEVAEASSSNRRATQSISDGQGIQAGGNLSVGGNTIISHNGSTFPDDLWKEFLGDLCESDPGADMCRIKSDKGGFLEDCFSWILEDSQLKDWRDNKDTRLLWIKGDPGKGKTMLMIGLVDGMTDRLGPHESSAFFFCQNTEPHLNNGVSVLRGLIWKLLSENRTLSRYIPAEYRLAAKDKRKALFESNSNKFFILKTMLSAMLKDAAFEAIYLLVDALDECDKDSDKLVDWIADNAADPQSKAKWLVSGRPTQMLEETFRPDGQLQKLSLELNHEHVSQAVSLFIKRKVEALAKRKQYNKGLQRTVEKKLVEKAESTFLWVALACQRLADPKIRSWQTLAELDKLPPGLPPLYERMMQLVEDQEGSNSELCKQILRAVTIAYSPLTLDEIVPMAGLHERSIEDICELVSLCGSYVILQEKTIRFVHQSAKDYLNGVAEFFPGGRKQEHGRIVKRSLQAMSKILRRNIYGLHHLGFLIGEIKAPDPDPLAAIRYSCVHWIGHFCDAYNRSRPEVETVGQFLRGKFLYWLEALGLIQHMGDVILSMTRLESLLRIWDAATGSLQQTFEDHGNSVNSVAFSHDSKLLASGSDDRTIKIWDTAMGSLQQTLDLGTIVRTMSFEDTESNRYLELRILIKLRKHNTMATP</sequence>
<accession>A0ABY0GY30</accession>
<dbReference type="SUPFAM" id="SSF50998">
    <property type="entry name" value="Quinoprotein alcohol dehydrogenase-like"/>
    <property type="match status" value="1"/>
</dbReference>
<gene>
    <name evidence="5" type="ORF">DL762_008144</name>
</gene>
<protein>
    <recommendedName>
        <fullName evidence="4">NACHT domain-containing protein</fullName>
    </recommendedName>
</protein>
<dbReference type="SUPFAM" id="SSF53167">
    <property type="entry name" value="Purine and uridine phosphorylases"/>
    <property type="match status" value="1"/>
</dbReference>
<dbReference type="InterPro" id="IPR001680">
    <property type="entry name" value="WD40_rpt"/>
</dbReference>
<dbReference type="SUPFAM" id="SSF52540">
    <property type="entry name" value="P-loop containing nucleoside triphosphate hydrolases"/>
    <property type="match status" value="1"/>
</dbReference>
<dbReference type="InterPro" id="IPR035994">
    <property type="entry name" value="Nucleoside_phosphorylase_sf"/>
</dbReference>
<dbReference type="InterPro" id="IPR027417">
    <property type="entry name" value="P-loop_NTPase"/>
</dbReference>
<evidence type="ECO:0000313" key="5">
    <source>
        <dbReference type="EMBL" id="RYO79486.1"/>
    </source>
</evidence>
<feature type="repeat" description="WD" evidence="2">
    <location>
        <begin position="899"/>
        <end position="940"/>
    </location>
</feature>
<dbReference type="PROSITE" id="PS50082">
    <property type="entry name" value="WD_REPEATS_2"/>
    <property type="match status" value="1"/>
</dbReference>
<dbReference type="Gene3D" id="2.130.10.10">
    <property type="entry name" value="YVTN repeat-like/Quinoprotein amine dehydrogenase"/>
    <property type="match status" value="1"/>
</dbReference>
<evidence type="ECO:0000256" key="1">
    <source>
        <dbReference type="ARBA" id="ARBA00022737"/>
    </source>
</evidence>
<proteinExistence type="predicted"/>
<dbReference type="Gene3D" id="3.40.50.1580">
    <property type="entry name" value="Nucleoside phosphorylase domain"/>
    <property type="match status" value="1"/>
</dbReference>
<name>A0ABY0GY30_9PEZI</name>
<dbReference type="PANTHER" id="PTHR46082">
    <property type="entry name" value="ATP/GTP-BINDING PROTEIN-RELATED"/>
    <property type="match status" value="1"/>
</dbReference>
<dbReference type="PROSITE" id="PS50837">
    <property type="entry name" value="NACHT"/>
    <property type="match status" value="1"/>
</dbReference>
<dbReference type="InterPro" id="IPR053137">
    <property type="entry name" value="NLR-like"/>
</dbReference>
<dbReference type="Proteomes" id="UP000294003">
    <property type="component" value="Unassembled WGS sequence"/>
</dbReference>
<dbReference type="Pfam" id="PF24883">
    <property type="entry name" value="NPHP3_N"/>
    <property type="match status" value="1"/>
</dbReference>
<dbReference type="InterPro" id="IPR007111">
    <property type="entry name" value="NACHT_NTPase"/>
</dbReference>
<dbReference type="InterPro" id="IPR015943">
    <property type="entry name" value="WD40/YVTN_repeat-like_dom_sf"/>
</dbReference>
<dbReference type="InterPro" id="IPR056884">
    <property type="entry name" value="NPHP3-like_N"/>
</dbReference>